<proteinExistence type="predicted"/>
<keyword evidence="2" id="KW-1185">Reference proteome</keyword>
<sequence>MHSGCLRVASLQGRHLFFLQASDFSEEVSAPEIRFNRRSFSTAPRESDSSSSFSPYNIMFQIFKDCYWGSD</sequence>
<dbReference type="EMBL" id="CM002923">
    <property type="protein sequence ID" value="KGN60511.1"/>
    <property type="molecule type" value="Genomic_DNA"/>
</dbReference>
<dbReference type="Gramene" id="KGN60511">
    <property type="protein sequence ID" value="KGN60511"/>
    <property type="gene ID" value="Csa_2G000200"/>
</dbReference>
<reference evidence="1 2" key="3">
    <citation type="journal article" date="2010" name="BMC Genomics">
        <title>Transcriptome sequencing and comparative analysis of cucumber flowers with different sex types.</title>
        <authorList>
            <person name="Guo S."/>
            <person name="Zheng Y."/>
            <person name="Joung J.G."/>
            <person name="Liu S."/>
            <person name="Zhang Z."/>
            <person name="Crasta O.R."/>
            <person name="Sobral B.W."/>
            <person name="Xu Y."/>
            <person name="Huang S."/>
            <person name="Fei Z."/>
        </authorList>
    </citation>
    <scope>NUCLEOTIDE SEQUENCE [LARGE SCALE GENOMIC DNA]</scope>
    <source>
        <strain evidence="2">cv. 9930</strain>
    </source>
</reference>
<dbReference type="Proteomes" id="UP000029981">
    <property type="component" value="Chromosome 2"/>
</dbReference>
<reference evidence="1 2" key="1">
    <citation type="journal article" date="2009" name="Nat. Genet.">
        <title>The genome of the cucumber, Cucumis sativus L.</title>
        <authorList>
            <person name="Huang S."/>
            <person name="Li R."/>
            <person name="Zhang Z."/>
            <person name="Li L."/>
            <person name="Gu X."/>
            <person name="Fan W."/>
            <person name="Lucas W.J."/>
            <person name="Wang X."/>
            <person name="Xie B."/>
            <person name="Ni P."/>
            <person name="Ren Y."/>
            <person name="Zhu H."/>
            <person name="Li J."/>
            <person name="Lin K."/>
            <person name="Jin W."/>
            <person name="Fei Z."/>
            <person name="Li G."/>
            <person name="Staub J."/>
            <person name="Kilian A."/>
            <person name="van der Vossen E.A."/>
            <person name="Wu Y."/>
            <person name="Guo J."/>
            <person name="He J."/>
            <person name="Jia Z."/>
            <person name="Ren Y."/>
            <person name="Tian G."/>
            <person name="Lu Y."/>
            <person name="Ruan J."/>
            <person name="Qian W."/>
            <person name="Wang M."/>
            <person name="Huang Q."/>
            <person name="Li B."/>
            <person name="Xuan Z."/>
            <person name="Cao J."/>
            <person name="Asan"/>
            <person name="Wu Z."/>
            <person name="Zhang J."/>
            <person name="Cai Q."/>
            <person name="Bai Y."/>
            <person name="Zhao B."/>
            <person name="Han Y."/>
            <person name="Li Y."/>
            <person name="Li X."/>
            <person name="Wang S."/>
            <person name="Shi Q."/>
            <person name="Liu S."/>
            <person name="Cho W.K."/>
            <person name="Kim J.Y."/>
            <person name="Xu Y."/>
            <person name="Heller-Uszynska K."/>
            <person name="Miao H."/>
            <person name="Cheng Z."/>
            <person name="Zhang S."/>
            <person name="Wu J."/>
            <person name="Yang Y."/>
            <person name="Kang H."/>
            <person name="Li M."/>
            <person name="Liang H."/>
            <person name="Ren X."/>
            <person name="Shi Z."/>
            <person name="Wen M."/>
            <person name="Jian M."/>
            <person name="Yang H."/>
            <person name="Zhang G."/>
            <person name="Yang Z."/>
            <person name="Chen R."/>
            <person name="Liu S."/>
            <person name="Li J."/>
            <person name="Ma L."/>
            <person name="Liu H."/>
            <person name="Zhou Y."/>
            <person name="Zhao J."/>
            <person name="Fang X."/>
            <person name="Li G."/>
            <person name="Fang L."/>
            <person name="Li Y."/>
            <person name="Liu D."/>
            <person name="Zheng H."/>
            <person name="Zhang Y."/>
            <person name="Qin N."/>
            <person name="Li Z."/>
            <person name="Yang G."/>
            <person name="Yang S."/>
            <person name="Bolund L."/>
            <person name="Kristiansen K."/>
            <person name="Zheng H."/>
            <person name="Li S."/>
            <person name="Zhang X."/>
            <person name="Yang H."/>
            <person name="Wang J."/>
            <person name="Sun R."/>
            <person name="Zhang B."/>
            <person name="Jiang S."/>
            <person name="Wang J."/>
            <person name="Du Y."/>
            <person name="Li S."/>
        </authorList>
    </citation>
    <scope>NUCLEOTIDE SEQUENCE [LARGE SCALE GENOMIC DNA]</scope>
    <source>
        <strain evidence="2">cv. 9930</strain>
    </source>
</reference>
<organism evidence="1 2">
    <name type="scientific">Cucumis sativus</name>
    <name type="common">Cucumber</name>
    <dbReference type="NCBI Taxonomy" id="3659"/>
    <lineage>
        <taxon>Eukaryota</taxon>
        <taxon>Viridiplantae</taxon>
        <taxon>Streptophyta</taxon>
        <taxon>Embryophyta</taxon>
        <taxon>Tracheophyta</taxon>
        <taxon>Spermatophyta</taxon>
        <taxon>Magnoliopsida</taxon>
        <taxon>eudicotyledons</taxon>
        <taxon>Gunneridae</taxon>
        <taxon>Pentapetalae</taxon>
        <taxon>rosids</taxon>
        <taxon>fabids</taxon>
        <taxon>Cucurbitales</taxon>
        <taxon>Cucurbitaceae</taxon>
        <taxon>Benincaseae</taxon>
        <taxon>Cucumis</taxon>
    </lineage>
</organism>
<dbReference type="AlphaFoldDB" id="A0A0A0LKL4"/>
<evidence type="ECO:0000313" key="1">
    <source>
        <dbReference type="EMBL" id="KGN60511.1"/>
    </source>
</evidence>
<accession>A0A0A0LKL4</accession>
<reference evidence="1 2" key="4">
    <citation type="journal article" date="2011" name="BMC Genomics">
        <title>RNA-Seq improves annotation of protein-coding genes in the cucumber genome.</title>
        <authorList>
            <person name="Li Z."/>
            <person name="Zhang Z."/>
            <person name="Yan P."/>
            <person name="Huang S."/>
            <person name="Fei Z."/>
            <person name="Lin K."/>
        </authorList>
    </citation>
    <scope>NUCLEOTIDE SEQUENCE [LARGE SCALE GENOMIC DNA]</scope>
    <source>
        <strain evidence="2">cv. 9930</strain>
    </source>
</reference>
<gene>
    <name evidence="1" type="ORF">Csa_2G000200</name>
</gene>
<evidence type="ECO:0000313" key="2">
    <source>
        <dbReference type="Proteomes" id="UP000029981"/>
    </source>
</evidence>
<name>A0A0A0LKL4_CUCSA</name>
<protein>
    <submittedName>
        <fullName evidence="1">Uncharacterized protein</fullName>
    </submittedName>
</protein>
<reference evidence="1 2" key="2">
    <citation type="journal article" date="2009" name="PLoS ONE">
        <title>An integrated genetic and cytogenetic map of the cucumber genome.</title>
        <authorList>
            <person name="Ren Y."/>
            <person name="Zhang Z."/>
            <person name="Liu J."/>
            <person name="Staub J.E."/>
            <person name="Han Y."/>
            <person name="Cheng Z."/>
            <person name="Li X."/>
            <person name="Lu J."/>
            <person name="Miao H."/>
            <person name="Kang H."/>
            <person name="Xie B."/>
            <person name="Gu X."/>
            <person name="Wang X."/>
            <person name="Du Y."/>
            <person name="Jin W."/>
            <person name="Huang S."/>
        </authorList>
    </citation>
    <scope>NUCLEOTIDE SEQUENCE [LARGE SCALE GENOMIC DNA]</scope>
    <source>
        <strain evidence="2">cv. 9930</strain>
    </source>
</reference>